<keyword evidence="2" id="KW-1185">Reference proteome</keyword>
<comment type="caution">
    <text evidence="1">The sequence shown here is derived from an EMBL/GenBank/DDBJ whole genome shotgun (WGS) entry which is preliminary data.</text>
</comment>
<proteinExistence type="predicted"/>
<organism evidence="1 2">
    <name type="scientific">Pleuronectes platessa</name>
    <name type="common">European plaice</name>
    <dbReference type="NCBI Taxonomy" id="8262"/>
    <lineage>
        <taxon>Eukaryota</taxon>
        <taxon>Metazoa</taxon>
        <taxon>Chordata</taxon>
        <taxon>Craniata</taxon>
        <taxon>Vertebrata</taxon>
        <taxon>Euteleostomi</taxon>
        <taxon>Actinopterygii</taxon>
        <taxon>Neopterygii</taxon>
        <taxon>Teleostei</taxon>
        <taxon>Neoteleostei</taxon>
        <taxon>Acanthomorphata</taxon>
        <taxon>Carangaria</taxon>
        <taxon>Pleuronectiformes</taxon>
        <taxon>Pleuronectoidei</taxon>
        <taxon>Pleuronectidae</taxon>
        <taxon>Pleuronectes</taxon>
    </lineage>
</organism>
<evidence type="ECO:0000313" key="1">
    <source>
        <dbReference type="EMBL" id="CAB1453871.1"/>
    </source>
</evidence>
<dbReference type="EMBL" id="CADEAL010004190">
    <property type="protein sequence ID" value="CAB1453871.1"/>
    <property type="molecule type" value="Genomic_DNA"/>
</dbReference>
<gene>
    <name evidence="1" type="ORF">PLEPLA_LOCUS41631</name>
</gene>
<name>A0A9N7Z7Z5_PLEPL</name>
<dbReference type="AlphaFoldDB" id="A0A9N7Z7Z5"/>
<dbReference type="Proteomes" id="UP001153269">
    <property type="component" value="Unassembled WGS sequence"/>
</dbReference>
<evidence type="ECO:0000313" key="2">
    <source>
        <dbReference type="Proteomes" id="UP001153269"/>
    </source>
</evidence>
<protein>
    <submittedName>
        <fullName evidence="1">Uncharacterized protein</fullName>
    </submittedName>
</protein>
<reference evidence="1" key="1">
    <citation type="submission" date="2020-03" db="EMBL/GenBank/DDBJ databases">
        <authorList>
            <person name="Weist P."/>
        </authorList>
    </citation>
    <scope>NUCLEOTIDE SEQUENCE</scope>
</reference>
<accession>A0A9N7Z7Z5</accession>
<sequence length="196" mass="21899">MSLNTTHGQRKRGARWLTTKWASAALMFWRHKRRLGVVALEHHTDVSPATESDPAWDDVPPWLCVVLCKLVHCQPASSRAPGVSVEVDLLGPDGFDSPAFGGQMSNVTRFPPAYPPSSPPCHSQWICRTQSCHRYQACHTSYTPAICAPAEEYKEGRSTAGVRAESLLSPHREVHCPSRSREFPPIFFFSVCRFPK</sequence>